<dbReference type="Pfam" id="PF13962">
    <property type="entry name" value="PGG"/>
    <property type="match status" value="1"/>
</dbReference>
<sequence length="332" mass="38435">MKRIHVQYNELLSQMCKVISKSKTQQRKDGQVYTAICRAAKNGNFEFISKMLETDRRFLWTENRNGRNIFMLAVLHRQEKIFSILYRLDTMMDSLTCLLDDDENNMLHLAGMIEDSTRINQVPGAALQMQRELQWFKEVERIVHPKVKESTNLDGLTPRQLFTKNHENMMKKGEEWMKNTARSCTVVGGLIVTIMFAAIFTIPGDKNKNKNIGLAKSVFIIFDALSFFLSSTSILTFLGILTSRYSENDFLEYLPRQMIIGLFTFFCSIATMMITFSSALLILLHEQLHIAIPLICLFCIPLTFFVWIQFPILKDMIISTYGPGIFDRKMRC</sequence>
<keyword evidence="1" id="KW-0472">Membrane</keyword>
<dbReference type="InterPro" id="IPR026961">
    <property type="entry name" value="PGG_dom"/>
</dbReference>
<dbReference type="GO" id="GO:0016020">
    <property type="term" value="C:membrane"/>
    <property type="evidence" value="ECO:0007669"/>
    <property type="project" value="TreeGrafter"/>
</dbReference>
<comment type="caution">
    <text evidence="3">The sequence shown here is derived from an EMBL/GenBank/DDBJ whole genome shotgun (WGS) entry which is preliminary data.</text>
</comment>
<dbReference type="PANTHER" id="PTHR24177:SF329">
    <property type="entry name" value="ANKYRIN REPEAT PROTEIN"/>
    <property type="match status" value="1"/>
</dbReference>
<proteinExistence type="predicted"/>
<dbReference type="Proteomes" id="UP000811609">
    <property type="component" value="Chromosome 4"/>
</dbReference>
<organism evidence="3 4">
    <name type="scientific">Carya illinoinensis</name>
    <name type="common">Pecan</name>
    <dbReference type="NCBI Taxonomy" id="32201"/>
    <lineage>
        <taxon>Eukaryota</taxon>
        <taxon>Viridiplantae</taxon>
        <taxon>Streptophyta</taxon>
        <taxon>Embryophyta</taxon>
        <taxon>Tracheophyta</taxon>
        <taxon>Spermatophyta</taxon>
        <taxon>Magnoliopsida</taxon>
        <taxon>eudicotyledons</taxon>
        <taxon>Gunneridae</taxon>
        <taxon>Pentapetalae</taxon>
        <taxon>rosids</taxon>
        <taxon>fabids</taxon>
        <taxon>Fagales</taxon>
        <taxon>Juglandaceae</taxon>
        <taxon>Carya</taxon>
    </lineage>
</organism>
<dbReference type="PANTHER" id="PTHR24177">
    <property type="entry name" value="CASKIN"/>
    <property type="match status" value="1"/>
</dbReference>
<keyword evidence="1" id="KW-1133">Transmembrane helix</keyword>
<protein>
    <recommendedName>
        <fullName evidence="2">PGG domain-containing protein</fullName>
    </recommendedName>
</protein>
<evidence type="ECO:0000313" key="3">
    <source>
        <dbReference type="EMBL" id="KAG6658046.1"/>
    </source>
</evidence>
<gene>
    <name evidence="3" type="ORF">CIPAW_04G132700</name>
</gene>
<feature type="transmembrane region" description="Helical" evidence="1">
    <location>
        <begin position="180"/>
        <end position="202"/>
    </location>
</feature>
<evidence type="ECO:0000256" key="1">
    <source>
        <dbReference type="SAM" id="Phobius"/>
    </source>
</evidence>
<feature type="transmembrane region" description="Helical" evidence="1">
    <location>
        <begin position="214"/>
        <end position="238"/>
    </location>
</feature>
<feature type="transmembrane region" description="Helical" evidence="1">
    <location>
        <begin position="290"/>
        <end position="308"/>
    </location>
</feature>
<feature type="transmembrane region" description="Helical" evidence="1">
    <location>
        <begin position="259"/>
        <end position="284"/>
    </location>
</feature>
<keyword evidence="1" id="KW-0812">Transmembrane</keyword>
<accession>A0A8T1QUC3</accession>
<reference evidence="3" key="1">
    <citation type="submission" date="2020-12" db="EMBL/GenBank/DDBJ databases">
        <title>WGS assembly of Carya illinoinensis cv. Pawnee.</title>
        <authorList>
            <person name="Platts A."/>
            <person name="Shu S."/>
            <person name="Wright S."/>
            <person name="Barry K."/>
            <person name="Edger P."/>
            <person name="Pires J.C."/>
            <person name="Schmutz J."/>
        </authorList>
    </citation>
    <scope>NUCLEOTIDE SEQUENCE</scope>
    <source>
        <tissue evidence="3">Leaf</tissue>
    </source>
</reference>
<evidence type="ECO:0000313" key="4">
    <source>
        <dbReference type="Proteomes" id="UP000811609"/>
    </source>
</evidence>
<dbReference type="AlphaFoldDB" id="A0A8T1QUC3"/>
<dbReference type="EMBL" id="CM031812">
    <property type="protein sequence ID" value="KAG6658046.1"/>
    <property type="molecule type" value="Genomic_DNA"/>
</dbReference>
<feature type="domain" description="PGG" evidence="2">
    <location>
        <begin position="174"/>
        <end position="281"/>
    </location>
</feature>
<keyword evidence="4" id="KW-1185">Reference proteome</keyword>
<evidence type="ECO:0000259" key="2">
    <source>
        <dbReference type="Pfam" id="PF13962"/>
    </source>
</evidence>
<name>A0A8T1QUC3_CARIL</name>